<dbReference type="GO" id="GO:0000156">
    <property type="term" value="F:phosphorelay response regulator activity"/>
    <property type="evidence" value="ECO:0007669"/>
    <property type="project" value="TreeGrafter"/>
</dbReference>
<dbReference type="OrthoDB" id="9790442at2"/>
<dbReference type="InterPro" id="IPR036388">
    <property type="entry name" value="WH-like_DNA-bd_sf"/>
</dbReference>
<keyword evidence="2" id="KW-0902">Two-component regulatory system</keyword>
<dbReference type="KEGG" id="oho:Oweho_1289"/>
<dbReference type="RefSeq" id="WP_014201647.1">
    <property type="nucleotide sequence ID" value="NC_016599.1"/>
</dbReference>
<name>G8R6V4_OWEHD</name>
<dbReference type="SMART" id="SM00448">
    <property type="entry name" value="REC"/>
    <property type="match status" value="1"/>
</dbReference>
<sequence length="233" mass="26227">MEKATQILLVEDDPNFGAVLRDYLELHDFDVVLAKDGVQGLQAFKGLEPDLCILDVMMPHKDGFTLGGEIKEIAPQMPLIFLTAKSLKEDMLKGYQVGADDYIVKPFDSEVLLYKIKAVLSRKSGGEAEDENVEFEIGTYSYNSETRVLTHPEVQNTLSPKEGALLSLLLRNKNHVVSRSEALKKIWKDENYFTGRSMDVYVAKLRKHLKHDESVALVNVHSEGFRLVDQVSS</sequence>
<dbReference type="EMBL" id="CP003156">
    <property type="protein sequence ID" value="AEV32289.1"/>
    <property type="molecule type" value="Genomic_DNA"/>
</dbReference>
<gene>
    <name evidence="8" type="ordered locus">Oweho_1289</name>
</gene>
<feature type="domain" description="OmpR/PhoB-type" evidence="7">
    <location>
        <begin position="132"/>
        <end position="229"/>
    </location>
</feature>
<dbReference type="GO" id="GO:0032993">
    <property type="term" value="C:protein-DNA complex"/>
    <property type="evidence" value="ECO:0007669"/>
    <property type="project" value="TreeGrafter"/>
</dbReference>
<evidence type="ECO:0000256" key="4">
    <source>
        <dbReference type="PROSITE-ProRule" id="PRU00169"/>
    </source>
</evidence>
<evidence type="ECO:0000256" key="5">
    <source>
        <dbReference type="PROSITE-ProRule" id="PRU01091"/>
    </source>
</evidence>
<keyword evidence="1 4" id="KW-0597">Phosphoprotein</keyword>
<evidence type="ECO:0000256" key="1">
    <source>
        <dbReference type="ARBA" id="ARBA00022553"/>
    </source>
</evidence>
<dbReference type="Pfam" id="PF00072">
    <property type="entry name" value="Response_reg"/>
    <property type="match status" value="1"/>
</dbReference>
<keyword evidence="3 5" id="KW-0238">DNA-binding</keyword>
<dbReference type="PROSITE" id="PS51755">
    <property type="entry name" value="OMPR_PHOB"/>
    <property type="match status" value="1"/>
</dbReference>
<dbReference type="SUPFAM" id="SSF52172">
    <property type="entry name" value="CheY-like"/>
    <property type="match status" value="1"/>
</dbReference>
<dbReference type="InterPro" id="IPR011006">
    <property type="entry name" value="CheY-like_superfamily"/>
</dbReference>
<dbReference type="GO" id="GO:0006355">
    <property type="term" value="P:regulation of DNA-templated transcription"/>
    <property type="evidence" value="ECO:0007669"/>
    <property type="project" value="InterPro"/>
</dbReference>
<evidence type="ECO:0000259" key="7">
    <source>
        <dbReference type="PROSITE" id="PS51755"/>
    </source>
</evidence>
<protein>
    <submittedName>
        <fullName evidence="8">Response regulator with CheY-like receiver domain and winged-helix DNA-binding domain</fullName>
    </submittedName>
</protein>
<dbReference type="CDD" id="cd17574">
    <property type="entry name" value="REC_OmpR"/>
    <property type="match status" value="1"/>
</dbReference>
<dbReference type="Gene3D" id="3.40.50.2300">
    <property type="match status" value="1"/>
</dbReference>
<organism evidence="8 9">
    <name type="scientific">Owenweeksia hongkongensis (strain DSM 17368 / CIP 108786 / JCM 12287 / NRRL B-23963 / UST20020801)</name>
    <dbReference type="NCBI Taxonomy" id="926562"/>
    <lineage>
        <taxon>Bacteria</taxon>
        <taxon>Pseudomonadati</taxon>
        <taxon>Bacteroidota</taxon>
        <taxon>Flavobacteriia</taxon>
        <taxon>Flavobacteriales</taxon>
        <taxon>Owenweeksiaceae</taxon>
        <taxon>Owenweeksia</taxon>
    </lineage>
</organism>
<accession>G8R6V4</accession>
<dbReference type="PATRIC" id="fig|926562.3.peg.1299"/>
<evidence type="ECO:0000259" key="6">
    <source>
        <dbReference type="PROSITE" id="PS50110"/>
    </source>
</evidence>
<dbReference type="InterPro" id="IPR001789">
    <property type="entry name" value="Sig_transdc_resp-reg_receiver"/>
</dbReference>
<dbReference type="InterPro" id="IPR001867">
    <property type="entry name" value="OmpR/PhoB-type_DNA-bd"/>
</dbReference>
<reference evidence="8 9" key="1">
    <citation type="journal article" date="2012" name="Stand. Genomic Sci.">
        <title>Genome sequence of the orange-pigmented seawater bacterium Owenweeksia hongkongensis type strain (UST20020801(T)).</title>
        <authorList>
            <person name="Riedel T."/>
            <person name="Held B."/>
            <person name="Nolan M."/>
            <person name="Lucas S."/>
            <person name="Lapidus A."/>
            <person name="Tice H."/>
            <person name="Del Rio T.G."/>
            <person name="Cheng J.F."/>
            <person name="Han C."/>
            <person name="Tapia R."/>
            <person name="Goodwin L.A."/>
            <person name="Pitluck S."/>
            <person name="Liolios K."/>
            <person name="Mavromatis K."/>
            <person name="Pagani I."/>
            <person name="Ivanova N."/>
            <person name="Mikhailova N."/>
            <person name="Pati A."/>
            <person name="Chen A."/>
            <person name="Palaniappan K."/>
            <person name="Rohde M."/>
            <person name="Tindall B.J."/>
            <person name="Detter J.C."/>
            <person name="Goker M."/>
            <person name="Woyke T."/>
            <person name="Bristow J."/>
            <person name="Eisen J.A."/>
            <person name="Markowitz V."/>
            <person name="Hugenholtz P."/>
            <person name="Klenk H.P."/>
            <person name="Kyrpides N.C."/>
        </authorList>
    </citation>
    <scope>NUCLEOTIDE SEQUENCE</scope>
    <source>
        <strain evidence="9">DSM 17368 / JCM 12287 / NRRL B-23963</strain>
    </source>
</reference>
<dbReference type="PROSITE" id="PS50110">
    <property type="entry name" value="RESPONSE_REGULATORY"/>
    <property type="match status" value="1"/>
</dbReference>
<dbReference type="Proteomes" id="UP000005631">
    <property type="component" value="Chromosome"/>
</dbReference>
<dbReference type="PANTHER" id="PTHR48111">
    <property type="entry name" value="REGULATOR OF RPOS"/>
    <property type="match status" value="1"/>
</dbReference>
<keyword evidence="9" id="KW-1185">Reference proteome</keyword>
<feature type="modified residue" description="4-aspartylphosphate" evidence="4">
    <location>
        <position position="55"/>
    </location>
</feature>
<dbReference type="SMART" id="SM00862">
    <property type="entry name" value="Trans_reg_C"/>
    <property type="match status" value="1"/>
</dbReference>
<dbReference type="PANTHER" id="PTHR48111:SF40">
    <property type="entry name" value="PHOSPHATE REGULON TRANSCRIPTIONAL REGULATORY PROTEIN PHOB"/>
    <property type="match status" value="1"/>
</dbReference>
<dbReference type="eggNOG" id="COG0745">
    <property type="taxonomic scope" value="Bacteria"/>
</dbReference>
<dbReference type="GO" id="GO:0000976">
    <property type="term" value="F:transcription cis-regulatory region binding"/>
    <property type="evidence" value="ECO:0007669"/>
    <property type="project" value="TreeGrafter"/>
</dbReference>
<feature type="domain" description="Response regulatory" evidence="6">
    <location>
        <begin position="6"/>
        <end position="120"/>
    </location>
</feature>
<evidence type="ECO:0000313" key="8">
    <source>
        <dbReference type="EMBL" id="AEV32289.1"/>
    </source>
</evidence>
<evidence type="ECO:0000313" key="9">
    <source>
        <dbReference type="Proteomes" id="UP000005631"/>
    </source>
</evidence>
<evidence type="ECO:0000256" key="3">
    <source>
        <dbReference type="ARBA" id="ARBA00023125"/>
    </source>
</evidence>
<dbReference type="Pfam" id="PF00486">
    <property type="entry name" value="Trans_reg_C"/>
    <property type="match status" value="1"/>
</dbReference>
<dbReference type="STRING" id="926562.Oweho_1289"/>
<evidence type="ECO:0000256" key="2">
    <source>
        <dbReference type="ARBA" id="ARBA00023012"/>
    </source>
</evidence>
<proteinExistence type="predicted"/>
<feature type="DNA-binding region" description="OmpR/PhoB-type" evidence="5">
    <location>
        <begin position="132"/>
        <end position="229"/>
    </location>
</feature>
<dbReference type="InterPro" id="IPR039420">
    <property type="entry name" value="WalR-like"/>
</dbReference>
<dbReference type="AlphaFoldDB" id="G8R6V4"/>
<dbReference type="CDD" id="cd00383">
    <property type="entry name" value="trans_reg_C"/>
    <property type="match status" value="1"/>
</dbReference>
<dbReference type="Gene3D" id="1.10.10.10">
    <property type="entry name" value="Winged helix-like DNA-binding domain superfamily/Winged helix DNA-binding domain"/>
    <property type="match status" value="1"/>
</dbReference>
<dbReference type="HOGENOM" id="CLU_000445_30_3_10"/>